<organism evidence="1 2">
    <name type="scientific">Dovyalis caffra</name>
    <dbReference type="NCBI Taxonomy" id="77055"/>
    <lineage>
        <taxon>Eukaryota</taxon>
        <taxon>Viridiplantae</taxon>
        <taxon>Streptophyta</taxon>
        <taxon>Embryophyta</taxon>
        <taxon>Tracheophyta</taxon>
        <taxon>Spermatophyta</taxon>
        <taxon>Magnoliopsida</taxon>
        <taxon>eudicotyledons</taxon>
        <taxon>Gunneridae</taxon>
        <taxon>Pentapetalae</taxon>
        <taxon>rosids</taxon>
        <taxon>fabids</taxon>
        <taxon>Malpighiales</taxon>
        <taxon>Salicaceae</taxon>
        <taxon>Flacourtieae</taxon>
        <taxon>Dovyalis</taxon>
    </lineage>
</organism>
<dbReference type="Proteomes" id="UP001314170">
    <property type="component" value="Unassembled WGS sequence"/>
</dbReference>
<dbReference type="EMBL" id="CAWUPB010000851">
    <property type="protein sequence ID" value="CAK7326724.1"/>
    <property type="molecule type" value="Genomic_DNA"/>
</dbReference>
<gene>
    <name evidence="1" type="ORF">DCAF_LOCUS4428</name>
</gene>
<proteinExistence type="predicted"/>
<keyword evidence="2" id="KW-1185">Reference proteome</keyword>
<comment type="caution">
    <text evidence="1">The sequence shown here is derived from an EMBL/GenBank/DDBJ whole genome shotgun (WGS) entry which is preliminary data.</text>
</comment>
<evidence type="ECO:0000313" key="1">
    <source>
        <dbReference type="EMBL" id="CAK7326724.1"/>
    </source>
</evidence>
<dbReference type="AlphaFoldDB" id="A0AAV1R2T5"/>
<evidence type="ECO:0000313" key="2">
    <source>
        <dbReference type="Proteomes" id="UP001314170"/>
    </source>
</evidence>
<name>A0AAV1R2T5_9ROSI</name>
<reference evidence="1 2" key="1">
    <citation type="submission" date="2024-01" db="EMBL/GenBank/DDBJ databases">
        <authorList>
            <person name="Waweru B."/>
        </authorList>
    </citation>
    <scope>NUCLEOTIDE SEQUENCE [LARGE SCALE GENOMIC DNA]</scope>
</reference>
<protein>
    <submittedName>
        <fullName evidence="1">Uncharacterized protein</fullName>
    </submittedName>
</protein>
<accession>A0AAV1R2T5</accession>
<sequence>MGWARRLSGLDLAAGFYCKMDKIGPTSTRAVTNRSFRIWNIELTHEYGLLTPSKISINAKLQSIMVAIRHKKVKHVSTNITVAASACAYK</sequence>